<sequence length="356" mass="38646">MAGGARQNEAGAGSFFRGAEGICSPGQKRLRSTTGGLRTPDSEWHAVCFAKSVIDKLQKGAKCTRALLVKLQDELGQLTAQGFTANHDRSSLKEHKQEVLVHLAAEKLLKRRLKKALGMCFTARQIVDKGLEEYWIARREVAENINPVDGKRDLQTAILQNMIEELRFLADEAEATIASVCPGRCRYLRSRCPDTESHDAKEDLGRKEGGRGGIAHHCVPQQNAEKEAEIICSKRNQGFTEAAEQLLHSLTADVQSSEKRQPEASTASSDPGQHRHQSRHSVPLNYVNDSIQRRAGNQQGGGGGRKGGREGGWREEDRGREGGREWGREGGGGGGGGGEGRRGGGGACLLYTSRCV</sequence>
<organism evidence="2 3">
    <name type="scientific">Chara braunii</name>
    <name type="common">Braun's stonewort</name>
    <dbReference type="NCBI Taxonomy" id="69332"/>
    <lineage>
        <taxon>Eukaryota</taxon>
        <taxon>Viridiplantae</taxon>
        <taxon>Streptophyta</taxon>
        <taxon>Charophyceae</taxon>
        <taxon>Charales</taxon>
        <taxon>Characeae</taxon>
        <taxon>Chara</taxon>
    </lineage>
</organism>
<evidence type="ECO:0000313" key="3">
    <source>
        <dbReference type="Proteomes" id="UP000265515"/>
    </source>
</evidence>
<dbReference type="EMBL" id="BFEA01000993">
    <property type="protein sequence ID" value="GBG92055.1"/>
    <property type="molecule type" value="Genomic_DNA"/>
</dbReference>
<feature type="compositionally biased region" description="Basic and acidic residues" evidence="1">
    <location>
        <begin position="194"/>
        <end position="210"/>
    </location>
</feature>
<evidence type="ECO:0000313" key="2">
    <source>
        <dbReference type="EMBL" id="GBG92055.1"/>
    </source>
</evidence>
<feature type="region of interest" description="Disordered" evidence="1">
    <location>
        <begin position="194"/>
        <end position="220"/>
    </location>
</feature>
<name>A0A388MC23_CHABU</name>
<evidence type="ECO:0000256" key="1">
    <source>
        <dbReference type="SAM" id="MobiDB-lite"/>
    </source>
</evidence>
<feature type="compositionally biased region" description="Basic and acidic residues" evidence="1">
    <location>
        <begin position="307"/>
        <end position="328"/>
    </location>
</feature>
<feature type="region of interest" description="Disordered" evidence="1">
    <location>
        <begin position="293"/>
        <end position="346"/>
    </location>
</feature>
<gene>
    <name evidence="2" type="ORF">CBR_g54310</name>
</gene>
<dbReference type="AlphaFoldDB" id="A0A388MC23"/>
<proteinExistence type="predicted"/>
<keyword evidence="3" id="KW-1185">Reference proteome</keyword>
<feature type="compositionally biased region" description="Gly residues" evidence="1">
    <location>
        <begin position="329"/>
        <end position="346"/>
    </location>
</feature>
<accession>A0A388MC23</accession>
<reference evidence="2 3" key="1">
    <citation type="journal article" date="2018" name="Cell">
        <title>The Chara Genome: Secondary Complexity and Implications for Plant Terrestrialization.</title>
        <authorList>
            <person name="Nishiyama T."/>
            <person name="Sakayama H."/>
            <person name="Vries J.D."/>
            <person name="Buschmann H."/>
            <person name="Saint-Marcoux D."/>
            <person name="Ullrich K.K."/>
            <person name="Haas F.B."/>
            <person name="Vanderstraeten L."/>
            <person name="Becker D."/>
            <person name="Lang D."/>
            <person name="Vosolsobe S."/>
            <person name="Rombauts S."/>
            <person name="Wilhelmsson P.K.I."/>
            <person name="Janitza P."/>
            <person name="Kern R."/>
            <person name="Heyl A."/>
            <person name="Rumpler F."/>
            <person name="Villalobos L.I.A.C."/>
            <person name="Clay J.M."/>
            <person name="Skokan R."/>
            <person name="Toyoda A."/>
            <person name="Suzuki Y."/>
            <person name="Kagoshima H."/>
            <person name="Schijlen E."/>
            <person name="Tajeshwar N."/>
            <person name="Catarino B."/>
            <person name="Hetherington A.J."/>
            <person name="Saltykova A."/>
            <person name="Bonnot C."/>
            <person name="Breuninger H."/>
            <person name="Symeonidi A."/>
            <person name="Radhakrishnan G.V."/>
            <person name="Van Nieuwerburgh F."/>
            <person name="Deforce D."/>
            <person name="Chang C."/>
            <person name="Karol K.G."/>
            <person name="Hedrich R."/>
            <person name="Ulvskov P."/>
            <person name="Glockner G."/>
            <person name="Delwiche C.F."/>
            <person name="Petrasek J."/>
            <person name="Van de Peer Y."/>
            <person name="Friml J."/>
            <person name="Beilby M."/>
            <person name="Dolan L."/>
            <person name="Kohara Y."/>
            <person name="Sugano S."/>
            <person name="Fujiyama A."/>
            <person name="Delaux P.-M."/>
            <person name="Quint M."/>
            <person name="TheiBen G."/>
            <person name="Hagemann M."/>
            <person name="Harholt J."/>
            <person name="Dunand C."/>
            <person name="Zachgo S."/>
            <person name="Langdale J."/>
            <person name="Maumus F."/>
            <person name="Straeten D.V.D."/>
            <person name="Gould S.B."/>
            <person name="Rensing S.A."/>
        </authorList>
    </citation>
    <scope>NUCLEOTIDE SEQUENCE [LARGE SCALE GENOMIC DNA]</scope>
    <source>
        <strain evidence="2 3">S276</strain>
    </source>
</reference>
<comment type="caution">
    <text evidence="2">The sequence shown here is derived from an EMBL/GenBank/DDBJ whole genome shotgun (WGS) entry which is preliminary data.</text>
</comment>
<protein>
    <submittedName>
        <fullName evidence="2">Uncharacterized protein</fullName>
    </submittedName>
</protein>
<dbReference type="Gramene" id="GBG92055">
    <property type="protein sequence ID" value="GBG92055"/>
    <property type="gene ID" value="CBR_g54310"/>
</dbReference>
<feature type="region of interest" description="Disordered" evidence="1">
    <location>
        <begin position="254"/>
        <end position="281"/>
    </location>
</feature>
<dbReference type="Proteomes" id="UP000265515">
    <property type="component" value="Unassembled WGS sequence"/>
</dbReference>